<keyword evidence="4" id="KW-0479">Metal-binding</keyword>
<keyword evidence="5" id="KW-0106">Calcium</keyword>
<keyword evidence="3" id="KW-1029">Fimbrium biogenesis</keyword>
<evidence type="ECO:0000256" key="8">
    <source>
        <dbReference type="SAM" id="SignalP"/>
    </source>
</evidence>
<dbReference type="EMBL" id="FPBO01000020">
    <property type="protein sequence ID" value="SFV01534.1"/>
    <property type="molecule type" value="Genomic_DNA"/>
</dbReference>
<evidence type="ECO:0000256" key="4">
    <source>
        <dbReference type="ARBA" id="ARBA00022723"/>
    </source>
</evidence>
<evidence type="ECO:0000259" key="9">
    <source>
        <dbReference type="Pfam" id="PF05567"/>
    </source>
</evidence>
<dbReference type="Pfam" id="PF05567">
    <property type="entry name" value="T4P_PilY1"/>
    <property type="match status" value="1"/>
</dbReference>
<proteinExistence type="inferred from homology"/>
<evidence type="ECO:0000256" key="1">
    <source>
        <dbReference type="ARBA" id="ARBA00004561"/>
    </source>
</evidence>
<dbReference type="OrthoDB" id="7156875at2"/>
<feature type="chain" id="PRO_5011602058" evidence="8">
    <location>
        <begin position="31"/>
        <end position="709"/>
    </location>
</feature>
<dbReference type="GO" id="GO:0046872">
    <property type="term" value="F:metal ion binding"/>
    <property type="evidence" value="ECO:0007669"/>
    <property type="project" value="UniProtKB-KW"/>
</dbReference>
<organism evidence="10 11">
    <name type="scientific">Pseudoduganella namucuonensis</name>
    <dbReference type="NCBI Taxonomy" id="1035707"/>
    <lineage>
        <taxon>Bacteria</taxon>
        <taxon>Pseudomonadati</taxon>
        <taxon>Pseudomonadota</taxon>
        <taxon>Betaproteobacteria</taxon>
        <taxon>Burkholderiales</taxon>
        <taxon>Oxalobacteraceae</taxon>
        <taxon>Telluria group</taxon>
        <taxon>Pseudoduganella</taxon>
    </lineage>
</organism>
<dbReference type="InterPro" id="IPR011047">
    <property type="entry name" value="Quinoprotein_ADH-like_sf"/>
</dbReference>
<feature type="region of interest" description="Disordered" evidence="7">
    <location>
        <begin position="507"/>
        <end position="527"/>
    </location>
</feature>
<evidence type="ECO:0000256" key="2">
    <source>
        <dbReference type="ARBA" id="ARBA00008387"/>
    </source>
</evidence>
<protein>
    <submittedName>
        <fullName evidence="10">Type IV pilus assembly protein PilY1</fullName>
    </submittedName>
</protein>
<keyword evidence="11" id="KW-1185">Reference proteome</keyword>
<keyword evidence="6" id="KW-0281">Fimbrium</keyword>
<dbReference type="AlphaFoldDB" id="A0A1I7KW55"/>
<sequence>MRAGAARAARHAAFVAAFLAAALAAPPATAAPPVIELAAEPLNAACGPGTAFMRGAAAVAATPDGTAVFQAGARPVDWSGQLTRGALSVDAAGLPQTRQLWDAADLLDVNHARRIYTSALVQGVRTTMPFEWDSLSTQQRTALNRPPPPAKPLSDRRGESRLAWLRGDRSEEGGLFRRRGHVLGDAVHSAPLYVGPPRVDLQGEAYAGFLERHKARRAAVYLGANDGMLHAFDAVTGAELFAYVPDALFPLLNRLPDPGYEHHAYIDGPATAAEAQLAGAWRTVLVSAMGGGAQGVFALDITDPADFVNGAGALWEFTDRDDDAMGNVTTPPRIARAHVRTRGGVPEYRYFAVVPSGVNNYAQDGNADGTAANALFLLALDKPKDEAWRRGVNYYRLRTPAGDPALANGLGAPALILDDSGALRHAYAGDLQGNLWRFSFTGVAPWSGASGSEPLFVARDADGKRQPITQQPQAAYAPDGGYVILFGTGRLLEETDRERKDTQSFYAVLDDPSGPGATPASSARPMDRADLARRELDGAPGARNVVVRGRGFSYTGASARGGWYIDFPNAASTGERSTASATLADGKLYFNTILPGGGPCAPLASRSYVLDPLAGLAPDSLGLPATGESTGELTSDYLPAAPAPVTIARTRARRAGGRAVVAKEVAVINFGAGTPGPLAAARTRVAIPAGRISWREVANWRELHQAAKR</sequence>
<feature type="domain" description="PilY1 beta-propeller" evidence="9">
    <location>
        <begin position="183"/>
        <end position="514"/>
    </location>
</feature>
<keyword evidence="8" id="KW-0732">Signal</keyword>
<comment type="similarity">
    <text evidence="2">Belongs to the PilY1 family.</text>
</comment>
<dbReference type="RefSeq" id="WP_093557346.1">
    <property type="nucleotide sequence ID" value="NZ_FPBO01000020.1"/>
</dbReference>
<dbReference type="GO" id="GO:0009289">
    <property type="term" value="C:pilus"/>
    <property type="evidence" value="ECO:0007669"/>
    <property type="project" value="UniProtKB-SubCell"/>
</dbReference>
<dbReference type="STRING" id="1035707.SAMN05216552_102039"/>
<feature type="signal peptide" evidence="8">
    <location>
        <begin position="1"/>
        <end position="30"/>
    </location>
</feature>
<evidence type="ECO:0000313" key="11">
    <source>
        <dbReference type="Proteomes" id="UP000199391"/>
    </source>
</evidence>
<evidence type="ECO:0000256" key="5">
    <source>
        <dbReference type="ARBA" id="ARBA00022837"/>
    </source>
</evidence>
<evidence type="ECO:0000256" key="7">
    <source>
        <dbReference type="SAM" id="MobiDB-lite"/>
    </source>
</evidence>
<dbReference type="InterPro" id="IPR008707">
    <property type="entry name" value="B-propeller_PilY1"/>
</dbReference>
<evidence type="ECO:0000256" key="3">
    <source>
        <dbReference type="ARBA" id="ARBA00022558"/>
    </source>
</evidence>
<comment type="subcellular location">
    <subcellularLocation>
        <location evidence="1">Fimbrium</location>
    </subcellularLocation>
</comment>
<dbReference type="SUPFAM" id="SSF50998">
    <property type="entry name" value="Quinoprotein alcohol dehydrogenase-like"/>
    <property type="match status" value="1"/>
</dbReference>
<feature type="region of interest" description="Disordered" evidence="7">
    <location>
        <begin position="137"/>
        <end position="158"/>
    </location>
</feature>
<dbReference type="Proteomes" id="UP000199391">
    <property type="component" value="Unassembled WGS sequence"/>
</dbReference>
<evidence type="ECO:0000256" key="6">
    <source>
        <dbReference type="ARBA" id="ARBA00023263"/>
    </source>
</evidence>
<evidence type="ECO:0000313" key="10">
    <source>
        <dbReference type="EMBL" id="SFV01534.1"/>
    </source>
</evidence>
<reference evidence="11" key="1">
    <citation type="submission" date="2016-10" db="EMBL/GenBank/DDBJ databases">
        <authorList>
            <person name="Varghese N."/>
            <person name="Submissions S."/>
        </authorList>
    </citation>
    <scope>NUCLEOTIDE SEQUENCE [LARGE SCALE GENOMIC DNA]</scope>
    <source>
        <strain evidence="11">CGMCC 1.11014</strain>
    </source>
</reference>
<gene>
    <name evidence="10" type="ORF">SAMN05216552_102039</name>
</gene>
<accession>A0A1I7KW55</accession>
<name>A0A1I7KW55_9BURK</name>